<organism evidence="2 3">
    <name type="scientific">Streptomyces koyangensis</name>
    <dbReference type="NCBI Taxonomy" id="188770"/>
    <lineage>
        <taxon>Bacteria</taxon>
        <taxon>Bacillati</taxon>
        <taxon>Actinomycetota</taxon>
        <taxon>Actinomycetes</taxon>
        <taxon>Kitasatosporales</taxon>
        <taxon>Streptomycetaceae</taxon>
        <taxon>Streptomyces</taxon>
        <taxon>Streptomyces aurantiacus group</taxon>
    </lineage>
</organism>
<dbReference type="InterPro" id="IPR007344">
    <property type="entry name" value="GrpB/CoaE"/>
</dbReference>
<feature type="region of interest" description="Disordered" evidence="1">
    <location>
        <begin position="1"/>
        <end position="22"/>
    </location>
</feature>
<dbReference type="Pfam" id="PF04229">
    <property type="entry name" value="GrpB"/>
    <property type="match status" value="1"/>
</dbReference>
<dbReference type="PANTHER" id="PTHR34822:SF1">
    <property type="entry name" value="GRPB FAMILY PROTEIN"/>
    <property type="match status" value="1"/>
</dbReference>
<protein>
    <submittedName>
        <fullName evidence="2">GrpB family protein</fullName>
    </submittedName>
</protein>
<dbReference type="PANTHER" id="PTHR34822">
    <property type="entry name" value="GRPB DOMAIN PROTEIN (AFU_ORTHOLOGUE AFUA_1G01530)"/>
    <property type="match status" value="1"/>
</dbReference>
<proteinExistence type="predicted"/>
<dbReference type="InterPro" id="IPR043519">
    <property type="entry name" value="NT_sf"/>
</dbReference>
<reference evidence="2 3" key="1">
    <citation type="submission" date="2018-08" db="EMBL/GenBank/DDBJ databases">
        <authorList>
            <person name="Ferrada E.E."/>
            <person name="Latorre B.A."/>
        </authorList>
    </citation>
    <scope>NUCLEOTIDE SEQUENCE [LARGE SCALE GENOMIC DNA]</scope>
    <source>
        <strain evidence="2 3">VK-A60T</strain>
    </source>
</reference>
<dbReference type="AlphaFoldDB" id="A0A385DB60"/>
<dbReference type="KEGG" id="sky:D0C37_11745"/>
<dbReference type="RefSeq" id="WP_101279901.1">
    <property type="nucleotide sequence ID" value="NZ_CP031742.1"/>
</dbReference>
<evidence type="ECO:0000313" key="2">
    <source>
        <dbReference type="EMBL" id="AXQ55210.1"/>
    </source>
</evidence>
<gene>
    <name evidence="2" type="ORF">D0C37_11745</name>
</gene>
<dbReference type="EMBL" id="CP031742">
    <property type="protein sequence ID" value="AXQ55210.1"/>
    <property type="molecule type" value="Genomic_DNA"/>
</dbReference>
<dbReference type="Proteomes" id="UP000259636">
    <property type="component" value="Chromosome"/>
</dbReference>
<sequence length="204" mass="22514">MPDPQPSARPEEDSTPTPMSDQEIEAAYVTAAPRLDGPVTLAPYDPRWPEACAALAARIGERLAPLPHRVDHAGSTSVPGLPAKPVLDLVLTVPDPADEDAYVPALAPLGLHLTIREPDWYAHRLLRGTPGHPAADAVNLHVFPEDCPETARMLRFRDHLRADEADRELYARTKRELAARTWRYTQQYADAKSEVVAEILRRAG</sequence>
<dbReference type="Gene3D" id="3.30.460.10">
    <property type="entry name" value="Beta Polymerase, domain 2"/>
    <property type="match status" value="1"/>
</dbReference>
<name>A0A385DB60_9ACTN</name>
<evidence type="ECO:0000313" key="3">
    <source>
        <dbReference type="Proteomes" id="UP000259636"/>
    </source>
</evidence>
<dbReference type="SUPFAM" id="SSF81301">
    <property type="entry name" value="Nucleotidyltransferase"/>
    <property type="match status" value="1"/>
</dbReference>
<evidence type="ECO:0000256" key="1">
    <source>
        <dbReference type="SAM" id="MobiDB-lite"/>
    </source>
</evidence>
<accession>A0A385DB60</accession>
<dbReference type="GeneID" id="300114862"/>